<dbReference type="Proteomes" id="UP001556220">
    <property type="component" value="Unassembled WGS sequence"/>
</dbReference>
<name>A0ABV3QFZ4_9GAMM</name>
<feature type="transmembrane region" description="Helical" evidence="1">
    <location>
        <begin position="45"/>
        <end position="68"/>
    </location>
</feature>
<evidence type="ECO:0008006" key="4">
    <source>
        <dbReference type="Google" id="ProtNLM"/>
    </source>
</evidence>
<protein>
    <recommendedName>
        <fullName evidence="4">DUF4175 domain-containing protein</fullName>
    </recommendedName>
</protein>
<keyword evidence="1" id="KW-1133">Transmembrane helix</keyword>
<evidence type="ECO:0000313" key="2">
    <source>
        <dbReference type="EMBL" id="MEW9572680.1"/>
    </source>
</evidence>
<dbReference type="EMBL" id="JBFOHK010000003">
    <property type="protein sequence ID" value="MEW9572680.1"/>
    <property type="molecule type" value="Genomic_DNA"/>
</dbReference>
<proteinExistence type="predicted"/>
<dbReference type="RefSeq" id="WP_367854745.1">
    <property type="nucleotide sequence ID" value="NZ_JBFOHK010000003.1"/>
</dbReference>
<accession>A0ABV3QFZ4</accession>
<sequence length="138" mass="14594">MMKPHRQSDARSFLGAGLVVLSYIGFFGSFLALGNDATSLPELVLLRAGIGLALSSVVLATASVALHAKSVLWQIPLNCFALSTLVVGIRILITALFTHWQLLLGQIGLMGIAFVSVGAAAAWLIKVLQARLLPEQDA</sequence>
<feature type="transmembrane region" description="Helical" evidence="1">
    <location>
        <begin position="103"/>
        <end position="125"/>
    </location>
</feature>
<keyword evidence="1" id="KW-0812">Transmembrane</keyword>
<organism evidence="2 3">
    <name type="scientific">Rhodanobacter lycopersici</name>
    <dbReference type="NCBI Taxonomy" id="3162487"/>
    <lineage>
        <taxon>Bacteria</taxon>
        <taxon>Pseudomonadati</taxon>
        <taxon>Pseudomonadota</taxon>
        <taxon>Gammaproteobacteria</taxon>
        <taxon>Lysobacterales</taxon>
        <taxon>Rhodanobacteraceae</taxon>
        <taxon>Rhodanobacter</taxon>
    </lineage>
</organism>
<evidence type="ECO:0000313" key="3">
    <source>
        <dbReference type="Proteomes" id="UP001556220"/>
    </source>
</evidence>
<keyword evidence="1" id="KW-0472">Membrane</keyword>
<comment type="caution">
    <text evidence="2">The sequence shown here is derived from an EMBL/GenBank/DDBJ whole genome shotgun (WGS) entry which is preliminary data.</text>
</comment>
<keyword evidence="3" id="KW-1185">Reference proteome</keyword>
<reference evidence="2 3" key="1">
    <citation type="submission" date="2024-06" db="EMBL/GenBank/DDBJ databases">
        <authorList>
            <person name="Woo H."/>
        </authorList>
    </citation>
    <scope>NUCLEOTIDE SEQUENCE [LARGE SCALE GENOMIC DNA]</scope>
    <source>
        <strain evidence="2 3">Si-c</strain>
    </source>
</reference>
<evidence type="ECO:0000256" key="1">
    <source>
        <dbReference type="SAM" id="Phobius"/>
    </source>
</evidence>
<gene>
    <name evidence="2" type="ORF">ABQJ54_13050</name>
</gene>
<feature type="transmembrane region" description="Helical" evidence="1">
    <location>
        <begin position="12"/>
        <end position="33"/>
    </location>
</feature>
<feature type="transmembrane region" description="Helical" evidence="1">
    <location>
        <begin position="75"/>
        <end position="97"/>
    </location>
</feature>